<gene>
    <name evidence="2" type="ORF">SAMN05660236_4770</name>
</gene>
<keyword evidence="1" id="KW-0812">Transmembrane</keyword>
<evidence type="ECO:0000313" key="2">
    <source>
        <dbReference type="EMBL" id="SKC84397.1"/>
    </source>
</evidence>
<dbReference type="AlphaFoldDB" id="A0A1T5M834"/>
<keyword evidence="1" id="KW-0472">Membrane</keyword>
<protein>
    <submittedName>
        <fullName evidence="2">Uncharacterized protein</fullName>
    </submittedName>
</protein>
<keyword evidence="3" id="KW-1185">Reference proteome</keyword>
<organism evidence="2 3">
    <name type="scientific">Ohtaekwangia koreensis</name>
    <dbReference type="NCBI Taxonomy" id="688867"/>
    <lineage>
        <taxon>Bacteria</taxon>
        <taxon>Pseudomonadati</taxon>
        <taxon>Bacteroidota</taxon>
        <taxon>Cytophagia</taxon>
        <taxon>Cytophagales</taxon>
        <taxon>Fulvivirgaceae</taxon>
        <taxon>Ohtaekwangia</taxon>
    </lineage>
</organism>
<proteinExistence type="predicted"/>
<accession>A0A1T5M834</accession>
<name>A0A1T5M834_9BACT</name>
<sequence length="156" mass="18197">MIALTVLAASVSALSIWMIILVPSVWIILIFILPSLYLPLFVSFIRASKVRLGSDYVETVSFLGKKKIYLWDVKKFGIFFRGRSFGTKLISQKNIDESSDDELLGHVIYLTTNHEFDLDSFRPMKHLRFHYRKDLYFRIKKMIEQTEQTPSTQQSI</sequence>
<reference evidence="2 3" key="1">
    <citation type="submission" date="2017-02" db="EMBL/GenBank/DDBJ databases">
        <authorList>
            <person name="Peterson S.W."/>
        </authorList>
    </citation>
    <scope>NUCLEOTIDE SEQUENCE [LARGE SCALE GENOMIC DNA]</scope>
    <source>
        <strain evidence="2 3">DSM 25262</strain>
    </source>
</reference>
<dbReference type="Proteomes" id="UP000190961">
    <property type="component" value="Unassembled WGS sequence"/>
</dbReference>
<keyword evidence="1" id="KW-1133">Transmembrane helix</keyword>
<evidence type="ECO:0000256" key="1">
    <source>
        <dbReference type="SAM" id="Phobius"/>
    </source>
</evidence>
<dbReference type="STRING" id="688867.SAMN05660236_4770"/>
<feature type="transmembrane region" description="Helical" evidence="1">
    <location>
        <begin position="23"/>
        <end position="45"/>
    </location>
</feature>
<evidence type="ECO:0000313" key="3">
    <source>
        <dbReference type="Proteomes" id="UP000190961"/>
    </source>
</evidence>
<dbReference type="EMBL" id="FUZU01000003">
    <property type="protein sequence ID" value="SKC84397.1"/>
    <property type="molecule type" value="Genomic_DNA"/>
</dbReference>